<comment type="caution">
    <text evidence="1">Lacks conserved residue(s) required for the propagation of feature annotation.</text>
</comment>
<dbReference type="InterPro" id="IPR011146">
    <property type="entry name" value="HIT-like"/>
</dbReference>
<accession>A0ABT1MW07</accession>
<keyword evidence="4" id="KW-1185">Reference proteome</keyword>
<dbReference type="Gene3D" id="3.30.428.10">
    <property type="entry name" value="HIT-like"/>
    <property type="match status" value="1"/>
</dbReference>
<proteinExistence type="predicted"/>
<dbReference type="SUPFAM" id="SSF54197">
    <property type="entry name" value="HIT-like"/>
    <property type="match status" value="1"/>
</dbReference>
<dbReference type="EMBL" id="JANEYT010000001">
    <property type="protein sequence ID" value="MCQ1056554.1"/>
    <property type="molecule type" value="Genomic_DNA"/>
</dbReference>
<evidence type="ECO:0000259" key="2">
    <source>
        <dbReference type="PROSITE" id="PS51084"/>
    </source>
</evidence>
<dbReference type="PROSITE" id="PS51084">
    <property type="entry name" value="HIT_2"/>
    <property type="match status" value="1"/>
</dbReference>
<comment type="caution">
    <text evidence="3">The sequence shown here is derived from an EMBL/GenBank/DDBJ whole genome shotgun (WGS) entry which is preliminary data.</text>
</comment>
<name>A0ABT1MW07_9GAMM</name>
<gene>
    <name evidence="3" type="ORF">NHN17_00550</name>
</gene>
<dbReference type="Proteomes" id="UP001524460">
    <property type="component" value="Unassembled WGS sequence"/>
</dbReference>
<dbReference type="RefSeq" id="WP_255040141.1">
    <property type="nucleotide sequence ID" value="NZ_JANEYT010000001.1"/>
</dbReference>
<dbReference type="Pfam" id="PF01230">
    <property type="entry name" value="HIT"/>
    <property type="match status" value="1"/>
</dbReference>
<dbReference type="InterPro" id="IPR026026">
    <property type="entry name" value="HIT_Hint"/>
</dbReference>
<protein>
    <submittedName>
        <fullName evidence="3">HIT family protein</fullName>
    </submittedName>
</protein>
<evidence type="ECO:0000313" key="3">
    <source>
        <dbReference type="EMBL" id="MCQ1056554.1"/>
    </source>
</evidence>
<organism evidence="3 4">
    <name type="scientific">Photobacterium pectinilyticum</name>
    <dbReference type="NCBI Taxonomy" id="2906793"/>
    <lineage>
        <taxon>Bacteria</taxon>
        <taxon>Pseudomonadati</taxon>
        <taxon>Pseudomonadota</taxon>
        <taxon>Gammaproteobacteria</taxon>
        <taxon>Vibrionales</taxon>
        <taxon>Vibrionaceae</taxon>
        <taxon>Photobacterium</taxon>
    </lineage>
</organism>
<evidence type="ECO:0000256" key="1">
    <source>
        <dbReference type="PROSITE-ProRule" id="PRU00464"/>
    </source>
</evidence>
<sequence>MQFSLHPRLAADTTIVGNLPLCQVLLSKEALGPWLILVPRKNDLREIHHLPETEQLQLMKESCAVATVLEKDYQADKINVGALGNLVPQLHVHHIARFKNDVAWPGPIWGNTDGTQRDDALQQALTEELRTELSHIDGFSVVES</sequence>
<evidence type="ECO:0000313" key="4">
    <source>
        <dbReference type="Proteomes" id="UP001524460"/>
    </source>
</evidence>
<feature type="domain" description="HIT" evidence="2">
    <location>
        <begin position="2"/>
        <end position="104"/>
    </location>
</feature>
<dbReference type="InterPro" id="IPR036265">
    <property type="entry name" value="HIT-like_sf"/>
</dbReference>
<dbReference type="PIRSF" id="PIRSF000714">
    <property type="entry name" value="HIT"/>
    <property type="match status" value="1"/>
</dbReference>
<reference evidence="3 4" key="1">
    <citation type="submission" date="2022-07" db="EMBL/GenBank/DDBJ databases">
        <title>Photobacterium pectinilyticum sp. nov., a marine bacterium isolated from surface seawater of Qingdao offshore.</title>
        <authorList>
            <person name="Wang X."/>
        </authorList>
    </citation>
    <scope>NUCLEOTIDE SEQUENCE [LARGE SCALE GENOMIC DNA]</scope>
    <source>
        <strain evidence="3 4">ZSDE20</strain>
    </source>
</reference>